<protein>
    <submittedName>
        <fullName evidence="2">Uncharacterized protein</fullName>
    </submittedName>
</protein>
<feature type="region of interest" description="Disordered" evidence="1">
    <location>
        <begin position="1"/>
        <end position="26"/>
    </location>
</feature>
<evidence type="ECO:0000313" key="2">
    <source>
        <dbReference type="EMBL" id="TGO59919.1"/>
    </source>
</evidence>
<evidence type="ECO:0000256" key="1">
    <source>
        <dbReference type="SAM" id="MobiDB-lite"/>
    </source>
</evidence>
<reference evidence="2 3" key="1">
    <citation type="submission" date="2017-12" db="EMBL/GenBank/DDBJ databases">
        <title>Comparative genomics of Botrytis spp.</title>
        <authorList>
            <person name="Valero-Jimenez C.A."/>
            <person name="Tapia P."/>
            <person name="Veloso J."/>
            <person name="Silva-Moreno E."/>
            <person name="Staats M."/>
            <person name="Valdes J.H."/>
            <person name="Van Kan J.A.L."/>
        </authorList>
    </citation>
    <scope>NUCLEOTIDE SEQUENCE [LARGE SCALE GENOMIC DNA]</scope>
    <source>
        <strain evidence="2 3">Be9601</strain>
    </source>
</reference>
<proteinExistence type="predicted"/>
<comment type="caution">
    <text evidence="2">The sequence shown here is derived from an EMBL/GenBank/DDBJ whole genome shotgun (WGS) entry which is preliminary data.</text>
</comment>
<dbReference type="AlphaFoldDB" id="A0A4Z1IE37"/>
<name>A0A4Z1IE37_9HELO</name>
<evidence type="ECO:0000313" key="3">
    <source>
        <dbReference type="Proteomes" id="UP000297229"/>
    </source>
</evidence>
<gene>
    <name evidence="2" type="ORF">BELL_1225g00020</name>
</gene>
<feature type="compositionally biased region" description="Basic and acidic residues" evidence="1">
    <location>
        <begin position="1"/>
        <end position="12"/>
    </location>
</feature>
<sequence length="73" mass="8688">MKKKDSIPKEAIKNSPDGIPNDSRRPDVQWRTRIIALSILDLKTLQEEEKKKKKRERGRNRGVYRKWVVECAR</sequence>
<dbReference type="Proteomes" id="UP000297229">
    <property type="component" value="Unassembled WGS sequence"/>
</dbReference>
<accession>A0A4Z1IE37</accession>
<dbReference type="EMBL" id="PQXM01001223">
    <property type="protein sequence ID" value="TGO59919.1"/>
    <property type="molecule type" value="Genomic_DNA"/>
</dbReference>
<organism evidence="2 3">
    <name type="scientific">Botrytis elliptica</name>
    <dbReference type="NCBI Taxonomy" id="278938"/>
    <lineage>
        <taxon>Eukaryota</taxon>
        <taxon>Fungi</taxon>
        <taxon>Dikarya</taxon>
        <taxon>Ascomycota</taxon>
        <taxon>Pezizomycotina</taxon>
        <taxon>Leotiomycetes</taxon>
        <taxon>Helotiales</taxon>
        <taxon>Sclerotiniaceae</taxon>
        <taxon>Botrytis</taxon>
    </lineage>
</organism>
<keyword evidence="3" id="KW-1185">Reference proteome</keyword>